<dbReference type="InterPro" id="IPR036770">
    <property type="entry name" value="Ankyrin_rpt-contain_sf"/>
</dbReference>
<evidence type="ECO:0008006" key="3">
    <source>
        <dbReference type="Google" id="ProtNLM"/>
    </source>
</evidence>
<evidence type="ECO:0000313" key="2">
    <source>
        <dbReference type="Proteomes" id="UP000838763"/>
    </source>
</evidence>
<evidence type="ECO:0000313" key="1">
    <source>
        <dbReference type="EMBL" id="CAI4215003.1"/>
    </source>
</evidence>
<comment type="caution">
    <text evidence="1">The sequence shown here is derived from an EMBL/GenBank/DDBJ whole genome shotgun (WGS) entry which is preliminary data.</text>
</comment>
<protein>
    <recommendedName>
        <fullName evidence="3">Ankyrin repeat-containing protein</fullName>
    </recommendedName>
</protein>
<dbReference type="OrthoDB" id="46529at2759"/>
<dbReference type="Pfam" id="PF00023">
    <property type="entry name" value="Ank"/>
    <property type="match status" value="1"/>
</dbReference>
<organism evidence="1 2">
    <name type="scientific">Parascedosporium putredinis</name>
    <dbReference type="NCBI Taxonomy" id="1442378"/>
    <lineage>
        <taxon>Eukaryota</taxon>
        <taxon>Fungi</taxon>
        <taxon>Dikarya</taxon>
        <taxon>Ascomycota</taxon>
        <taxon>Pezizomycotina</taxon>
        <taxon>Sordariomycetes</taxon>
        <taxon>Hypocreomycetidae</taxon>
        <taxon>Microascales</taxon>
        <taxon>Microascaceae</taxon>
        <taxon>Parascedosporium</taxon>
    </lineage>
</organism>
<name>A0A9P1M9R5_9PEZI</name>
<dbReference type="Gene3D" id="1.25.40.20">
    <property type="entry name" value="Ankyrin repeat-containing domain"/>
    <property type="match status" value="1"/>
</dbReference>
<sequence length="176" mass="18789">MRLPLAPSAGSSASAATDSPLILTTYASEGGVEQDLDIFPVLREEAYLESNPEARPARALHIMAAEGDVEGAVDLLRTVSEEEAGNAEEALGRLIRYQDPLADSKTALHLAVEAGKEDFVWLLLWVSTTLPDATFPDASRALAQSALQDVNGNIPEALARESPIFLQLVQAGILRP</sequence>
<gene>
    <name evidence="1" type="ORF">PPNO1_LOCUS4724</name>
</gene>
<proteinExistence type="predicted"/>
<dbReference type="AlphaFoldDB" id="A0A9P1M9R5"/>
<reference evidence="1" key="1">
    <citation type="submission" date="2022-11" db="EMBL/GenBank/DDBJ databases">
        <authorList>
            <person name="Scott C."/>
            <person name="Bruce N."/>
        </authorList>
    </citation>
    <scope>NUCLEOTIDE SEQUENCE</scope>
</reference>
<dbReference type="Proteomes" id="UP000838763">
    <property type="component" value="Unassembled WGS sequence"/>
</dbReference>
<dbReference type="InterPro" id="IPR002110">
    <property type="entry name" value="Ankyrin_rpt"/>
</dbReference>
<accession>A0A9P1M9R5</accession>
<keyword evidence="2" id="KW-1185">Reference proteome</keyword>
<dbReference type="EMBL" id="CALLCH030000012">
    <property type="protein sequence ID" value="CAI4215003.1"/>
    <property type="molecule type" value="Genomic_DNA"/>
</dbReference>